<keyword evidence="4" id="KW-0812">Transmembrane</keyword>
<reference evidence="9 10" key="1">
    <citation type="submission" date="2024-07" db="EMBL/GenBank/DDBJ databases">
        <title>Chromosome-level genome assembly of the water stick insect Ranatra chinensis (Heteroptera: Nepidae).</title>
        <authorList>
            <person name="Liu X."/>
        </authorList>
    </citation>
    <scope>NUCLEOTIDE SEQUENCE [LARGE SCALE GENOMIC DNA]</scope>
    <source>
        <strain evidence="9">Cailab_2021Rc</strain>
        <tissue evidence="9">Muscle</tissue>
    </source>
</reference>
<dbReference type="PANTHER" id="PTHR11629:SF61">
    <property type="entry name" value="V-TYPE PROTON ATPASE SUBUNIT A"/>
    <property type="match status" value="1"/>
</dbReference>
<keyword evidence="5" id="KW-1133">Transmembrane helix</keyword>
<dbReference type="Pfam" id="PF01496">
    <property type="entry name" value="V_ATPase_I"/>
    <property type="match status" value="1"/>
</dbReference>
<gene>
    <name evidence="9" type="ORF">AAG570_010402</name>
</gene>
<evidence type="ECO:0000256" key="1">
    <source>
        <dbReference type="ARBA" id="ARBA00004141"/>
    </source>
</evidence>
<evidence type="ECO:0000256" key="8">
    <source>
        <dbReference type="RuleBase" id="RU361189"/>
    </source>
</evidence>
<comment type="caution">
    <text evidence="9">The sequence shown here is derived from an EMBL/GenBank/DDBJ whole genome shotgun (WGS) entry which is preliminary data.</text>
</comment>
<comment type="function">
    <text evidence="8">Essential component of the vacuolar proton pump (V-ATPase), a multimeric enzyme that catalyzes the translocation of protons across the membranes. Required for assembly and activity of the V-ATPase.</text>
</comment>
<dbReference type="Proteomes" id="UP001558652">
    <property type="component" value="Unassembled WGS sequence"/>
</dbReference>
<proteinExistence type="inferred from homology"/>
<keyword evidence="6 8" id="KW-0406">Ion transport</keyword>
<dbReference type="GO" id="GO:1902600">
    <property type="term" value="P:proton transmembrane transport"/>
    <property type="evidence" value="ECO:0007669"/>
    <property type="project" value="UniProtKB-KW"/>
</dbReference>
<evidence type="ECO:0000256" key="5">
    <source>
        <dbReference type="ARBA" id="ARBA00022989"/>
    </source>
</evidence>
<comment type="similarity">
    <text evidence="2 8">Belongs to the V-ATPase 116 kDa subunit family.</text>
</comment>
<evidence type="ECO:0000256" key="4">
    <source>
        <dbReference type="ARBA" id="ARBA00022692"/>
    </source>
</evidence>
<dbReference type="EMBL" id="JBFDAA010000005">
    <property type="protein sequence ID" value="KAL1132447.1"/>
    <property type="molecule type" value="Genomic_DNA"/>
</dbReference>
<evidence type="ECO:0000313" key="10">
    <source>
        <dbReference type="Proteomes" id="UP001558652"/>
    </source>
</evidence>
<keyword evidence="7" id="KW-0472">Membrane</keyword>
<dbReference type="InterPro" id="IPR002490">
    <property type="entry name" value="V-ATPase_116kDa_su"/>
</dbReference>
<dbReference type="PANTHER" id="PTHR11629">
    <property type="entry name" value="VACUOLAR PROTON ATPASES"/>
    <property type="match status" value="1"/>
</dbReference>
<evidence type="ECO:0000313" key="9">
    <source>
        <dbReference type="EMBL" id="KAL1132447.1"/>
    </source>
</evidence>
<keyword evidence="8" id="KW-0375">Hydrogen ion transport</keyword>
<accession>A0ABD0YYH7</accession>
<name>A0ABD0YYH7_9HEMI</name>
<comment type="subcellular location">
    <subcellularLocation>
        <location evidence="1">Membrane</location>
        <topology evidence="1">Multi-pass membrane protein</topology>
    </subcellularLocation>
</comment>
<evidence type="ECO:0000256" key="2">
    <source>
        <dbReference type="ARBA" id="ARBA00009904"/>
    </source>
</evidence>
<evidence type="ECO:0000256" key="3">
    <source>
        <dbReference type="ARBA" id="ARBA00022448"/>
    </source>
</evidence>
<keyword evidence="3 8" id="KW-0813">Transport</keyword>
<keyword evidence="10" id="KW-1185">Reference proteome</keyword>
<sequence>MGSLFRSEEVLLGQMFLQPEAAYTSVSRLGEEGIVEFRDLNENINSFQLKYVGDVRRAEEMERKLNFIKSEIQKEEIEMPEETSSISEIPTMREITELEVLTYAFPKIIIWSLY</sequence>
<organism evidence="9 10">
    <name type="scientific">Ranatra chinensis</name>
    <dbReference type="NCBI Taxonomy" id="642074"/>
    <lineage>
        <taxon>Eukaryota</taxon>
        <taxon>Metazoa</taxon>
        <taxon>Ecdysozoa</taxon>
        <taxon>Arthropoda</taxon>
        <taxon>Hexapoda</taxon>
        <taxon>Insecta</taxon>
        <taxon>Pterygota</taxon>
        <taxon>Neoptera</taxon>
        <taxon>Paraneoptera</taxon>
        <taxon>Hemiptera</taxon>
        <taxon>Heteroptera</taxon>
        <taxon>Panheteroptera</taxon>
        <taxon>Nepomorpha</taxon>
        <taxon>Nepidae</taxon>
        <taxon>Ranatrinae</taxon>
        <taxon>Ranatra</taxon>
    </lineage>
</organism>
<evidence type="ECO:0000256" key="6">
    <source>
        <dbReference type="ARBA" id="ARBA00023065"/>
    </source>
</evidence>
<protein>
    <recommendedName>
        <fullName evidence="8">V-type proton ATPase subunit a</fullName>
    </recommendedName>
</protein>
<dbReference type="AlphaFoldDB" id="A0ABD0YYH7"/>
<evidence type="ECO:0000256" key="7">
    <source>
        <dbReference type="ARBA" id="ARBA00023136"/>
    </source>
</evidence>
<dbReference type="GO" id="GO:0016020">
    <property type="term" value="C:membrane"/>
    <property type="evidence" value="ECO:0007669"/>
    <property type="project" value="UniProtKB-SubCell"/>
</dbReference>